<dbReference type="OrthoDB" id="9803036at2"/>
<dbReference type="PANTHER" id="PTHR13061:SF29">
    <property type="entry name" value="GAMMA CARBONIC ANHYDRASE-LIKE 1, MITOCHONDRIAL-RELATED"/>
    <property type="match status" value="1"/>
</dbReference>
<gene>
    <name evidence="1" type="ORF">E1262_11510</name>
</gene>
<reference evidence="1 2" key="1">
    <citation type="submission" date="2019-02" db="EMBL/GenBank/DDBJ databases">
        <title>Draft genome sequences of novel Actinobacteria.</title>
        <authorList>
            <person name="Sahin N."/>
            <person name="Ay H."/>
            <person name="Saygin H."/>
        </authorList>
    </citation>
    <scope>NUCLEOTIDE SEQUENCE [LARGE SCALE GENOMIC DNA]</scope>
    <source>
        <strain evidence="1 2">8K307</strain>
    </source>
</reference>
<dbReference type="PANTHER" id="PTHR13061">
    <property type="entry name" value="DYNACTIN SUBUNIT P25"/>
    <property type="match status" value="1"/>
</dbReference>
<evidence type="ECO:0000313" key="1">
    <source>
        <dbReference type="EMBL" id="TDD69891.1"/>
    </source>
</evidence>
<evidence type="ECO:0000313" key="2">
    <source>
        <dbReference type="Proteomes" id="UP000295217"/>
    </source>
</evidence>
<dbReference type="InterPro" id="IPR011004">
    <property type="entry name" value="Trimer_LpxA-like_sf"/>
</dbReference>
<comment type="caution">
    <text evidence="1">The sequence shown here is derived from an EMBL/GenBank/DDBJ whole genome shotgun (WGS) entry which is preliminary data.</text>
</comment>
<dbReference type="Gene3D" id="2.160.10.10">
    <property type="entry name" value="Hexapeptide repeat proteins"/>
    <property type="match status" value="1"/>
</dbReference>
<dbReference type="SUPFAM" id="SSF51161">
    <property type="entry name" value="Trimeric LpxA-like enzymes"/>
    <property type="match status" value="1"/>
</dbReference>
<organism evidence="1 2">
    <name type="scientific">Jiangella aurantiaca</name>
    <dbReference type="NCBI Taxonomy" id="2530373"/>
    <lineage>
        <taxon>Bacteria</taxon>
        <taxon>Bacillati</taxon>
        <taxon>Actinomycetota</taxon>
        <taxon>Actinomycetes</taxon>
        <taxon>Jiangellales</taxon>
        <taxon>Jiangellaceae</taxon>
        <taxon>Jiangella</taxon>
    </lineage>
</organism>
<dbReference type="RefSeq" id="WP_132103271.1">
    <property type="nucleotide sequence ID" value="NZ_SMLB01000012.1"/>
</dbReference>
<dbReference type="InterPro" id="IPR050484">
    <property type="entry name" value="Transf_Hexapept/Carb_Anhydrase"/>
</dbReference>
<proteinExistence type="predicted"/>
<dbReference type="EMBL" id="SMLB01000012">
    <property type="protein sequence ID" value="TDD69891.1"/>
    <property type="molecule type" value="Genomic_DNA"/>
</dbReference>
<protein>
    <submittedName>
        <fullName evidence="1">Gamma carbonic anhydrase family protein</fullName>
    </submittedName>
</protein>
<name>A0A4R5ACC7_9ACTN</name>
<dbReference type="Proteomes" id="UP000295217">
    <property type="component" value="Unassembled WGS sequence"/>
</dbReference>
<sequence>MLIEHDGERPTVAPSAYVAPTAVLSGDVRVGAGSRILFGAVVSADGGPVHVGDNCIVMEHAVLRGRSGFPLTLGENVLTGPHAHLNGATIEDDVFLATGVSVFPGARVERGAEVRVNAVVHVNTRVTSGATVPIGWIAVGDPAELYPPSAHDEYWPKLKALDFPGTLFHVPRDELTMRRMTGIYGETFGRDIDDLIIEP</sequence>
<keyword evidence="2" id="KW-1185">Reference proteome</keyword>
<accession>A0A4R5ACC7</accession>
<dbReference type="AlphaFoldDB" id="A0A4R5ACC7"/>